<dbReference type="Proteomes" id="UP000295741">
    <property type="component" value="Unassembled WGS sequence"/>
</dbReference>
<comment type="caution">
    <text evidence="1">The sequence shown here is derived from an EMBL/GenBank/DDBJ whole genome shotgun (WGS) entry which is preliminary data.</text>
</comment>
<keyword evidence="2" id="KW-1185">Reference proteome</keyword>
<evidence type="ECO:0000313" key="2">
    <source>
        <dbReference type="Proteomes" id="UP000295741"/>
    </source>
</evidence>
<dbReference type="InterPro" id="IPR045944">
    <property type="entry name" value="DUF6364"/>
</dbReference>
<sequence length="88" mass="10315">MRIIIKYAHLCSMKTRLNLIIDNALLKNMKTYALKRGTSISELVEHYFKTVARPAKRKNIIDMVNKLETPAKVNMRADLKDLYYKDKT</sequence>
<reference evidence="1 2" key="1">
    <citation type="submission" date="2019-03" db="EMBL/GenBank/DDBJ databases">
        <title>Genomic Encyclopedia of Archaeal and Bacterial Type Strains, Phase II (KMG-II): from individual species to whole genera.</title>
        <authorList>
            <person name="Goeker M."/>
        </authorList>
    </citation>
    <scope>NUCLEOTIDE SEQUENCE [LARGE SCALE GENOMIC DNA]</scope>
    <source>
        <strain evidence="1 2">DSM 28323</strain>
    </source>
</reference>
<protein>
    <submittedName>
        <fullName evidence="1">Uncharacterized protein</fullName>
    </submittedName>
</protein>
<dbReference type="Pfam" id="PF19891">
    <property type="entry name" value="DUF6364"/>
    <property type="match status" value="1"/>
</dbReference>
<organism evidence="1 2">
    <name type="scientific">Sediminibacterium goheungense</name>
    <dbReference type="NCBI Taxonomy" id="1086393"/>
    <lineage>
        <taxon>Bacteria</taxon>
        <taxon>Pseudomonadati</taxon>
        <taxon>Bacteroidota</taxon>
        <taxon>Chitinophagia</taxon>
        <taxon>Chitinophagales</taxon>
        <taxon>Chitinophagaceae</taxon>
        <taxon>Sediminibacterium</taxon>
    </lineage>
</organism>
<evidence type="ECO:0000313" key="1">
    <source>
        <dbReference type="EMBL" id="TDO28857.1"/>
    </source>
</evidence>
<name>A0A4R6J1W3_9BACT</name>
<dbReference type="AlphaFoldDB" id="A0A4R6J1W3"/>
<dbReference type="EMBL" id="SNWP01000010">
    <property type="protein sequence ID" value="TDO28857.1"/>
    <property type="molecule type" value="Genomic_DNA"/>
</dbReference>
<accession>A0A4R6J1W3</accession>
<proteinExistence type="predicted"/>
<gene>
    <name evidence="1" type="ORF">BC659_0938</name>
</gene>